<protein>
    <submittedName>
        <fullName evidence="1">Uncharacterized protein</fullName>
    </submittedName>
</protein>
<name>A0A0E9UVN2_ANGAN</name>
<proteinExistence type="predicted"/>
<sequence>MIYHCIVKPDRSMYNNAVTLSYSALALLYSTTPHLQRHNRNVKICGIFIITNVIKWYHVFSPTLESRNFWASSASSKQQFPEK</sequence>
<reference evidence="1" key="2">
    <citation type="journal article" date="2015" name="Fish Shellfish Immunol.">
        <title>Early steps in the European eel (Anguilla anguilla)-Vibrio vulnificus interaction in the gills: Role of the RtxA13 toxin.</title>
        <authorList>
            <person name="Callol A."/>
            <person name="Pajuelo D."/>
            <person name="Ebbesson L."/>
            <person name="Teles M."/>
            <person name="MacKenzie S."/>
            <person name="Amaro C."/>
        </authorList>
    </citation>
    <scope>NUCLEOTIDE SEQUENCE</scope>
</reference>
<dbReference type="EMBL" id="GBXM01038776">
    <property type="protein sequence ID" value="JAH69801.1"/>
    <property type="molecule type" value="Transcribed_RNA"/>
</dbReference>
<dbReference type="AlphaFoldDB" id="A0A0E9UVN2"/>
<organism evidence="1">
    <name type="scientific">Anguilla anguilla</name>
    <name type="common">European freshwater eel</name>
    <name type="synonym">Muraena anguilla</name>
    <dbReference type="NCBI Taxonomy" id="7936"/>
    <lineage>
        <taxon>Eukaryota</taxon>
        <taxon>Metazoa</taxon>
        <taxon>Chordata</taxon>
        <taxon>Craniata</taxon>
        <taxon>Vertebrata</taxon>
        <taxon>Euteleostomi</taxon>
        <taxon>Actinopterygii</taxon>
        <taxon>Neopterygii</taxon>
        <taxon>Teleostei</taxon>
        <taxon>Anguilliformes</taxon>
        <taxon>Anguillidae</taxon>
        <taxon>Anguilla</taxon>
    </lineage>
</organism>
<accession>A0A0E9UVN2</accession>
<dbReference type="EMBL" id="GBXM01096361">
    <property type="protein sequence ID" value="JAH12216.1"/>
    <property type="molecule type" value="Transcribed_RNA"/>
</dbReference>
<evidence type="ECO:0000313" key="1">
    <source>
        <dbReference type="EMBL" id="JAH69801.1"/>
    </source>
</evidence>
<reference evidence="1" key="1">
    <citation type="submission" date="2014-11" db="EMBL/GenBank/DDBJ databases">
        <authorList>
            <person name="Amaro Gonzalez C."/>
        </authorList>
    </citation>
    <scope>NUCLEOTIDE SEQUENCE</scope>
</reference>